<protein>
    <submittedName>
        <fullName evidence="2">Uncharacterized protein</fullName>
    </submittedName>
</protein>
<evidence type="ECO:0000313" key="3">
    <source>
        <dbReference type="Proteomes" id="UP000193411"/>
    </source>
</evidence>
<evidence type="ECO:0000313" key="2">
    <source>
        <dbReference type="EMBL" id="ORZ29216.1"/>
    </source>
</evidence>
<gene>
    <name evidence="2" type="ORF">BCR44DRAFT_268045</name>
</gene>
<keyword evidence="1" id="KW-0812">Transmembrane</keyword>
<keyword evidence="1" id="KW-0472">Membrane</keyword>
<evidence type="ECO:0000256" key="1">
    <source>
        <dbReference type="SAM" id="Phobius"/>
    </source>
</evidence>
<dbReference type="Proteomes" id="UP000193411">
    <property type="component" value="Unassembled WGS sequence"/>
</dbReference>
<feature type="transmembrane region" description="Helical" evidence="1">
    <location>
        <begin position="79"/>
        <end position="101"/>
    </location>
</feature>
<sequence>MAAHIPDFARDLPPERFQNRHTLLNEVFCLVQSFKQPATLFDSDLHADSAERTKFFQDYALQPSEVCFSNHTALIPKPFWCFCCTIPTILCTFPIVSHLLFRRSSNL</sequence>
<dbReference type="AlphaFoldDB" id="A0A1Y2H3U0"/>
<name>A0A1Y2H3U0_9FUNG</name>
<keyword evidence="1" id="KW-1133">Transmembrane helix</keyword>
<keyword evidence="3" id="KW-1185">Reference proteome</keyword>
<proteinExistence type="predicted"/>
<dbReference type="EMBL" id="MCFL01000289">
    <property type="protein sequence ID" value="ORZ29216.1"/>
    <property type="molecule type" value="Genomic_DNA"/>
</dbReference>
<accession>A0A1Y2H3U0</accession>
<reference evidence="2 3" key="1">
    <citation type="submission" date="2016-07" db="EMBL/GenBank/DDBJ databases">
        <title>Pervasive Adenine N6-methylation of Active Genes in Fungi.</title>
        <authorList>
            <consortium name="DOE Joint Genome Institute"/>
            <person name="Mondo S.J."/>
            <person name="Dannebaum R.O."/>
            <person name="Kuo R.C."/>
            <person name="Labutti K."/>
            <person name="Haridas S."/>
            <person name="Kuo A."/>
            <person name="Salamov A."/>
            <person name="Ahrendt S.R."/>
            <person name="Lipzen A."/>
            <person name="Sullivan W."/>
            <person name="Andreopoulos W.B."/>
            <person name="Clum A."/>
            <person name="Lindquist E."/>
            <person name="Daum C."/>
            <person name="Ramamoorthy G.K."/>
            <person name="Gryganskyi A."/>
            <person name="Culley D."/>
            <person name="Magnuson J.K."/>
            <person name="James T.Y."/>
            <person name="O'Malley M.A."/>
            <person name="Stajich J.E."/>
            <person name="Spatafora J.W."/>
            <person name="Visel A."/>
            <person name="Grigoriev I.V."/>
        </authorList>
    </citation>
    <scope>NUCLEOTIDE SEQUENCE [LARGE SCALE GENOMIC DNA]</scope>
    <source>
        <strain evidence="2 3">PL171</strain>
    </source>
</reference>
<organism evidence="2 3">
    <name type="scientific">Catenaria anguillulae PL171</name>
    <dbReference type="NCBI Taxonomy" id="765915"/>
    <lineage>
        <taxon>Eukaryota</taxon>
        <taxon>Fungi</taxon>
        <taxon>Fungi incertae sedis</taxon>
        <taxon>Blastocladiomycota</taxon>
        <taxon>Blastocladiomycetes</taxon>
        <taxon>Blastocladiales</taxon>
        <taxon>Catenariaceae</taxon>
        <taxon>Catenaria</taxon>
    </lineage>
</organism>
<comment type="caution">
    <text evidence="2">The sequence shown here is derived from an EMBL/GenBank/DDBJ whole genome shotgun (WGS) entry which is preliminary data.</text>
</comment>